<feature type="signal peptide" evidence="1">
    <location>
        <begin position="1"/>
        <end position="37"/>
    </location>
</feature>
<dbReference type="InterPro" id="IPR011042">
    <property type="entry name" value="6-blade_b-propeller_TolB-like"/>
</dbReference>
<reference evidence="2" key="1">
    <citation type="submission" date="2020-02" db="EMBL/GenBank/DDBJ databases">
        <authorList>
            <person name="Meier V. D."/>
        </authorList>
    </citation>
    <scope>NUCLEOTIDE SEQUENCE</scope>
    <source>
        <strain evidence="2">AVDCRST_MAG63</strain>
    </source>
</reference>
<name>A0A6J4IWU4_9BACT</name>
<evidence type="ECO:0000256" key="1">
    <source>
        <dbReference type="SAM" id="SignalP"/>
    </source>
</evidence>
<dbReference type="AlphaFoldDB" id="A0A6J4IWU4"/>
<dbReference type="SUPFAM" id="SSF82171">
    <property type="entry name" value="DPP6 N-terminal domain-like"/>
    <property type="match status" value="1"/>
</dbReference>
<accession>A0A6J4IWU4</accession>
<protein>
    <recommendedName>
        <fullName evidence="3">TolB protein, periplasmic protein involved in the tonb-independent uptake of group A colicins</fullName>
    </recommendedName>
</protein>
<sequence>MADRQNHGGGRRRPRARVLIALAAGAALAALSGAAVAQRGGDDRGGNEPSERERQGLADLASEIDGAIVYGRRGRILKVVLGEWKTTDLGEGEYARWSRDGKQIAVWHDDTVSVMNADGTGRRELVRRAAKEEDGCPIEFHPSGREIVYGKRGDGLWSVNVGSGATRKLGLPDDYTGEPCFSADGKRLAARVDNDLYAVDLTAGTHRKFARGCSPNVSPDGARLLNNTGGHRELVIRNWDGSDQKRINTRTMRPDREWDDHHWSNHADYLTTNGEGSREEAYVVTIPANRVTRVSWGGRSQFPDLFVARAKKAAAASESAPTESSR</sequence>
<gene>
    <name evidence="2" type="ORF">AVDCRST_MAG63-2575</name>
</gene>
<keyword evidence="1" id="KW-0732">Signal</keyword>
<feature type="chain" id="PRO_5026780730" description="TolB protein, periplasmic protein involved in the tonb-independent uptake of group A colicins" evidence="1">
    <location>
        <begin position="38"/>
        <end position="326"/>
    </location>
</feature>
<dbReference type="Gene3D" id="2.120.10.30">
    <property type="entry name" value="TolB, C-terminal domain"/>
    <property type="match status" value="1"/>
</dbReference>
<proteinExistence type="predicted"/>
<organism evidence="2">
    <name type="scientific">uncultured Armatimonadetes bacterium</name>
    <dbReference type="NCBI Taxonomy" id="157466"/>
    <lineage>
        <taxon>Bacteria</taxon>
        <taxon>Bacillati</taxon>
        <taxon>Armatimonadota</taxon>
        <taxon>environmental samples</taxon>
    </lineage>
</organism>
<dbReference type="EMBL" id="CADCTO010000332">
    <property type="protein sequence ID" value="CAA9263891.1"/>
    <property type="molecule type" value="Genomic_DNA"/>
</dbReference>
<evidence type="ECO:0000313" key="2">
    <source>
        <dbReference type="EMBL" id="CAA9263891.1"/>
    </source>
</evidence>
<evidence type="ECO:0008006" key="3">
    <source>
        <dbReference type="Google" id="ProtNLM"/>
    </source>
</evidence>